<dbReference type="Proteomes" id="UP000652761">
    <property type="component" value="Unassembled WGS sequence"/>
</dbReference>
<dbReference type="InterPro" id="IPR031052">
    <property type="entry name" value="FHY3/FAR1"/>
</dbReference>
<name>A0A843V5W3_COLES</name>
<organism evidence="10 11">
    <name type="scientific">Colocasia esculenta</name>
    <name type="common">Wild taro</name>
    <name type="synonym">Arum esculentum</name>
    <dbReference type="NCBI Taxonomy" id="4460"/>
    <lineage>
        <taxon>Eukaryota</taxon>
        <taxon>Viridiplantae</taxon>
        <taxon>Streptophyta</taxon>
        <taxon>Embryophyta</taxon>
        <taxon>Tracheophyta</taxon>
        <taxon>Spermatophyta</taxon>
        <taxon>Magnoliopsida</taxon>
        <taxon>Liliopsida</taxon>
        <taxon>Araceae</taxon>
        <taxon>Aroideae</taxon>
        <taxon>Colocasieae</taxon>
        <taxon>Colocasia</taxon>
    </lineage>
</organism>
<reference evidence="10" key="1">
    <citation type="submission" date="2017-07" db="EMBL/GenBank/DDBJ databases">
        <title>Taro Niue Genome Assembly and Annotation.</title>
        <authorList>
            <person name="Atibalentja N."/>
            <person name="Keating K."/>
            <person name="Fields C.J."/>
        </authorList>
    </citation>
    <scope>NUCLEOTIDE SEQUENCE</scope>
    <source>
        <strain evidence="10">Niue_2</strain>
        <tissue evidence="10">Leaf</tissue>
    </source>
</reference>
<evidence type="ECO:0000313" key="11">
    <source>
        <dbReference type="Proteomes" id="UP000652761"/>
    </source>
</evidence>
<accession>A0A843V5W3</accession>
<dbReference type="PANTHER" id="PTHR31669:SF251">
    <property type="entry name" value="PROTEIN FAR1-RELATED SEQUENCE"/>
    <property type="match status" value="1"/>
</dbReference>
<dbReference type="GO" id="GO:0006355">
    <property type="term" value="P:regulation of DNA-templated transcription"/>
    <property type="evidence" value="ECO:0007669"/>
    <property type="project" value="UniProtKB-UniRule"/>
</dbReference>
<feature type="domain" description="SWIM-type" evidence="9">
    <location>
        <begin position="364"/>
        <end position="400"/>
    </location>
</feature>
<feature type="compositionally biased region" description="Basic residues" evidence="7">
    <location>
        <begin position="1"/>
        <end position="11"/>
    </location>
</feature>
<dbReference type="InterPro" id="IPR004330">
    <property type="entry name" value="FAR1_DNA_bnd_dom"/>
</dbReference>
<dbReference type="InterPro" id="IPR006564">
    <property type="entry name" value="Znf_PMZ"/>
</dbReference>
<dbReference type="PROSITE" id="PS50835">
    <property type="entry name" value="IG_LIKE"/>
    <property type="match status" value="1"/>
</dbReference>
<keyword evidence="4 6" id="KW-0862">Zinc</keyword>
<evidence type="ECO:0000256" key="1">
    <source>
        <dbReference type="ARBA" id="ARBA00005889"/>
    </source>
</evidence>
<dbReference type="PROSITE" id="PS50966">
    <property type="entry name" value="ZF_SWIM"/>
    <property type="match status" value="1"/>
</dbReference>
<comment type="subcellular location">
    <subcellularLocation>
        <location evidence="6">Nucleus</location>
    </subcellularLocation>
</comment>
<comment type="function">
    <text evidence="6">Putative transcription activator involved in regulating light control of development.</text>
</comment>
<keyword evidence="2 6" id="KW-0479">Metal-binding</keyword>
<dbReference type="InterPro" id="IPR007110">
    <property type="entry name" value="Ig-like_dom"/>
</dbReference>
<evidence type="ECO:0000259" key="9">
    <source>
        <dbReference type="PROSITE" id="PS50966"/>
    </source>
</evidence>
<dbReference type="OrthoDB" id="1661634at2759"/>
<keyword evidence="3 5" id="KW-0863">Zinc-finger</keyword>
<dbReference type="InterPro" id="IPR007527">
    <property type="entry name" value="Znf_SWIM"/>
</dbReference>
<dbReference type="Pfam" id="PF04434">
    <property type="entry name" value="SWIM"/>
    <property type="match status" value="1"/>
</dbReference>
<evidence type="ECO:0000259" key="8">
    <source>
        <dbReference type="PROSITE" id="PS50835"/>
    </source>
</evidence>
<dbReference type="EMBL" id="NMUH01001362">
    <property type="protein sequence ID" value="MQL91631.1"/>
    <property type="molecule type" value="Genomic_DNA"/>
</dbReference>
<comment type="caution">
    <text evidence="10">The sequence shown here is derived from an EMBL/GenBank/DDBJ whole genome shotgun (WGS) entry which is preliminary data.</text>
</comment>
<protein>
    <recommendedName>
        <fullName evidence="6">Protein FAR1-RELATED SEQUENCE</fullName>
    </recommendedName>
</protein>
<dbReference type="AlphaFoldDB" id="A0A843V5W3"/>
<evidence type="ECO:0000256" key="2">
    <source>
        <dbReference type="ARBA" id="ARBA00022723"/>
    </source>
</evidence>
<dbReference type="SMART" id="SM00575">
    <property type="entry name" value="ZnF_PMZ"/>
    <property type="match status" value="1"/>
</dbReference>
<dbReference type="GO" id="GO:0005634">
    <property type="term" value="C:nucleus"/>
    <property type="evidence" value="ECO:0007669"/>
    <property type="project" value="UniProtKB-SubCell"/>
</dbReference>
<dbReference type="PANTHER" id="PTHR31669">
    <property type="entry name" value="PROTEIN FAR1-RELATED SEQUENCE 10-RELATED"/>
    <property type="match status" value="1"/>
</dbReference>
<dbReference type="Pfam" id="PF03101">
    <property type="entry name" value="FAR1"/>
    <property type="match status" value="1"/>
</dbReference>
<evidence type="ECO:0000256" key="3">
    <source>
        <dbReference type="ARBA" id="ARBA00022771"/>
    </source>
</evidence>
<proteinExistence type="inferred from homology"/>
<evidence type="ECO:0000256" key="5">
    <source>
        <dbReference type="PROSITE-ProRule" id="PRU00325"/>
    </source>
</evidence>
<feature type="compositionally biased region" description="Low complexity" evidence="7">
    <location>
        <begin position="43"/>
        <end position="57"/>
    </location>
</feature>
<comment type="similarity">
    <text evidence="1 6">Belongs to the FHY3/FAR1 family.</text>
</comment>
<evidence type="ECO:0000313" key="10">
    <source>
        <dbReference type="EMBL" id="MQL91631.1"/>
    </source>
</evidence>
<evidence type="ECO:0000256" key="7">
    <source>
        <dbReference type="SAM" id="MobiDB-lite"/>
    </source>
</evidence>
<evidence type="ECO:0000256" key="6">
    <source>
        <dbReference type="RuleBase" id="RU367018"/>
    </source>
</evidence>
<keyword evidence="6" id="KW-0539">Nucleus</keyword>
<gene>
    <name evidence="10" type="ORF">Taro_024237</name>
</gene>
<keyword evidence="11" id="KW-1185">Reference proteome</keyword>
<feature type="region of interest" description="Disordered" evidence="7">
    <location>
        <begin position="1"/>
        <end position="75"/>
    </location>
</feature>
<dbReference type="GO" id="GO:0008270">
    <property type="term" value="F:zinc ion binding"/>
    <property type="evidence" value="ECO:0007669"/>
    <property type="project" value="UniProtKB-UniRule"/>
</dbReference>
<evidence type="ECO:0000256" key="4">
    <source>
        <dbReference type="ARBA" id="ARBA00022833"/>
    </source>
</evidence>
<sequence length="548" mass="61515">MRRRGAARYSRRSSIFATRRAPTGATTSTEPRRKEVGTRRATPLPSCAPRRPRSSSPPALPPSPLSPSIASSSEEGEGILDMMENAEQLHEDPHILHSDQIDSMRNIIDDSGAACDLLGKEAVAVSLTNPNISDDGNRDHIVPDPRVGMVFETEKAAFEYYNQYARQVGFSVRWTTRTLSRKTGLMIARKFVCSKEGHNGDGKIQDLFARYPREGTRCGCPAFMKIKLGSDGKYQISRFNTIHNHELATPNYVHMLRSQRKISSTRTAVAKKKKKKKKDAVADDCKFLESRRNQELEANFRMTQSQPCVPPVSIIKHAARVYTSPVFYVFMAEYVVGLECLIKDEQHDGSTQILTVEDGRHHDHMVTINLREQVLSCSCQKFEVAGILCGHVLSCITNDLRTIPDRYVLKRWTRTASTCSDSSDFHAKALAEAPKVVCSQRYRLLIRDFVPLLVKASEDEDTYKCALKHKSSMHDEIERIAKEKSVYVPMASSDSLYYMTQTRSIVNEMGSQWPRLPPMPDVSTTRALLRAALDSAFSALPISAVMSH</sequence>
<feature type="domain" description="Ig-like" evidence="8">
    <location>
        <begin position="393"/>
        <end position="481"/>
    </location>
</feature>